<reference evidence="3 4" key="1">
    <citation type="submission" date="2016-02" db="EMBL/GenBank/DDBJ databases">
        <title>Genome sequencing of a beta-galactosidase producing bacteria Rhizobium sp. 59.</title>
        <authorList>
            <person name="Wang D."/>
            <person name="Kot W."/>
            <person name="Qin Y."/>
            <person name="Hansen L."/>
            <person name="Naqvi K."/>
            <person name="Rensing C."/>
        </authorList>
    </citation>
    <scope>NUCLEOTIDE SEQUENCE [LARGE SCALE GENOMIC DNA]</scope>
    <source>
        <strain evidence="3 4">59</strain>
    </source>
</reference>
<evidence type="ECO:0000313" key="4">
    <source>
        <dbReference type="Proteomes" id="UP000182661"/>
    </source>
</evidence>
<evidence type="ECO:0000256" key="1">
    <source>
        <dbReference type="ARBA" id="ARBA00022801"/>
    </source>
</evidence>
<comment type="caution">
    <text evidence="3">The sequence shown here is derived from an EMBL/GenBank/DDBJ whole genome shotgun (WGS) entry which is preliminary data.</text>
</comment>
<accession>A0A657LU58</accession>
<dbReference type="InterPro" id="IPR000073">
    <property type="entry name" value="AB_hydrolase_1"/>
</dbReference>
<dbReference type="SUPFAM" id="SSF53474">
    <property type="entry name" value="alpha/beta-Hydrolases"/>
    <property type="match status" value="1"/>
</dbReference>
<dbReference type="EMBL" id="LSRP01000098">
    <property type="protein sequence ID" value="OJF94438.1"/>
    <property type="molecule type" value="Genomic_DNA"/>
</dbReference>
<gene>
    <name evidence="3" type="ORF">AX760_20165</name>
</gene>
<dbReference type="InterPro" id="IPR029058">
    <property type="entry name" value="AB_hydrolase_fold"/>
</dbReference>
<evidence type="ECO:0000259" key="2">
    <source>
        <dbReference type="Pfam" id="PF12697"/>
    </source>
</evidence>
<keyword evidence="4" id="KW-1185">Reference proteome</keyword>
<sequence>MRNDETGFTEHYIQSADGLTLYMREYGKELSRTSDLLPVFCLPGLSRNSRDFHSLALALSSDDTPEHPPRRVICLDYRGRGQSDWDSDKSRYQLPIEAGDVLAVCATLEIERAIFIGTSRGGLILHLLSAMKPYILAAVILNDIGPVVEMEGLLHIRTYLAAAPALPSFAAASERLKTVHAAAFPALTDADWLDMAKALYRERDGQFVPDFDPALVEPLNALDENNPVPDLWALFDGLKTIPAMVIRGEHSNILSRATFEEMQRRHPTMTGVTAPGQGHAPILHLQPLCDQIARFIATIK</sequence>
<organism evidence="3 4">
    <name type="scientific">Pararhizobium antarcticum</name>
    <dbReference type="NCBI Taxonomy" id="1798805"/>
    <lineage>
        <taxon>Bacteria</taxon>
        <taxon>Pseudomonadati</taxon>
        <taxon>Pseudomonadota</taxon>
        <taxon>Alphaproteobacteria</taxon>
        <taxon>Hyphomicrobiales</taxon>
        <taxon>Rhizobiaceae</taxon>
        <taxon>Rhizobium/Agrobacterium group</taxon>
        <taxon>Pararhizobium</taxon>
    </lineage>
</organism>
<feature type="domain" description="AB hydrolase-1" evidence="2">
    <location>
        <begin position="39"/>
        <end position="284"/>
    </location>
</feature>
<dbReference type="OrthoDB" id="9791366at2"/>
<dbReference type="PANTHER" id="PTHR46118:SF4">
    <property type="entry name" value="PROTEIN ABHD11"/>
    <property type="match status" value="1"/>
</dbReference>
<protein>
    <submittedName>
        <fullName evidence="3">Hydrolase</fullName>
    </submittedName>
</protein>
<dbReference type="RefSeq" id="WP_071834139.1">
    <property type="nucleotide sequence ID" value="NZ_LSRP01000098.1"/>
</dbReference>
<evidence type="ECO:0000313" key="3">
    <source>
        <dbReference type="EMBL" id="OJF94438.1"/>
    </source>
</evidence>
<keyword evidence="1 3" id="KW-0378">Hydrolase</keyword>
<dbReference type="PANTHER" id="PTHR46118">
    <property type="entry name" value="PROTEIN ABHD11"/>
    <property type="match status" value="1"/>
</dbReference>
<dbReference type="Gene3D" id="3.40.50.1820">
    <property type="entry name" value="alpha/beta hydrolase"/>
    <property type="match status" value="1"/>
</dbReference>
<proteinExistence type="predicted"/>
<dbReference type="Pfam" id="PF12697">
    <property type="entry name" value="Abhydrolase_6"/>
    <property type="match status" value="1"/>
</dbReference>
<dbReference type="Proteomes" id="UP000182661">
    <property type="component" value="Unassembled WGS sequence"/>
</dbReference>
<dbReference type="AlphaFoldDB" id="A0A657LU58"/>
<name>A0A657LU58_9HYPH</name>
<dbReference type="GO" id="GO:0016787">
    <property type="term" value="F:hydrolase activity"/>
    <property type="evidence" value="ECO:0007669"/>
    <property type="project" value="UniProtKB-KW"/>
</dbReference>